<dbReference type="Gene3D" id="3.40.50.2000">
    <property type="entry name" value="Glycogen Phosphorylase B"/>
    <property type="match status" value="2"/>
</dbReference>
<protein>
    <submittedName>
        <fullName evidence="6">Glycosyltransferase family 1 protein</fullName>
    </submittedName>
</protein>
<evidence type="ECO:0000313" key="6">
    <source>
        <dbReference type="EMBL" id="PWS39220.1"/>
    </source>
</evidence>
<dbReference type="Pfam" id="PF13439">
    <property type="entry name" value="Glyco_transf_4"/>
    <property type="match status" value="1"/>
</dbReference>
<keyword evidence="2" id="KW-0328">Glycosyltransferase</keyword>
<dbReference type="PANTHER" id="PTHR12526:SF640">
    <property type="entry name" value="COLANIC ACID BIOSYNTHESIS GLYCOSYLTRANSFERASE WCAL-RELATED"/>
    <property type="match status" value="1"/>
</dbReference>
<keyword evidence="3 6" id="KW-0808">Transferase</keyword>
<evidence type="ECO:0000313" key="7">
    <source>
        <dbReference type="Proteomes" id="UP000245765"/>
    </source>
</evidence>
<dbReference type="SUPFAM" id="SSF53756">
    <property type="entry name" value="UDP-Glycosyltransferase/glycogen phosphorylase"/>
    <property type="match status" value="1"/>
</dbReference>
<dbReference type="InterPro" id="IPR001296">
    <property type="entry name" value="Glyco_trans_1"/>
</dbReference>
<dbReference type="Proteomes" id="UP000245765">
    <property type="component" value="Unassembled WGS sequence"/>
</dbReference>
<dbReference type="GO" id="GO:0016757">
    <property type="term" value="F:glycosyltransferase activity"/>
    <property type="evidence" value="ECO:0007669"/>
    <property type="project" value="UniProtKB-KW"/>
</dbReference>
<comment type="similarity">
    <text evidence="1">Belongs to the glycosyltransferase group 1 family. Glycosyltransferase 4 subfamily.</text>
</comment>
<dbReference type="InterPro" id="IPR028098">
    <property type="entry name" value="Glyco_trans_4-like_N"/>
</dbReference>
<evidence type="ECO:0000259" key="5">
    <source>
        <dbReference type="Pfam" id="PF13439"/>
    </source>
</evidence>
<comment type="caution">
    <text evidence="6">The sequence shown here is derived from an EMBL/GenBank/DDBJ whole genome shotgun (WGS) entry which is preliminary data.</text>
</comment>
<name>A0A317FJP6_9PROT</name>
<dbReference type="EMBL" id="QGNA01000001">
    <property type="protein sequence ID" value="PWS39220.1"/>
    <property type="molecule type" value="Genomic_DNA"/>
</dbReference>
<evidence type="ECO:0000256" key="2">
    <source>
        <dbReference type="ARBA" id="ARBA00022676"/>
    </source>
</evidence>
<evidence type="ECO:0000259" key="4">
    <source>
        <dbReference type="Pfam" id="PF00534"/>
    </source>
</evidence>
<reference evidence="7" key="1">
    <citation type="submission" date="2018-05" db="EMBL/GenBank/DDBJ databases">
        <authorList>
            <person name="Du Z."/>
            <person name="Wang X."/>
        </authorList>
    </citation>
    <scope>NUCLEOTIDE SEQUENCE [LARGE SCALE GENOMIC DNA]</scope>
    <source>
        <strain evidence="7">CQN31</strain>
    </source>
</reference>
<evidence type="ECO:0000256" key="1">
    <source>
        <dbReference type="ARBA" id="ARBA00009481"/>
    </source>
</evidence>
<gene>
    <name evidence="6" type="ORF">DFH01_08295</name>
</gene>
<feature type="domain" description="Glycosyltransferase subfamily 4-like N-terminal" evidence="5">
    <location>
        <begin position="114"/>
        <end position="220"/>
    </location>
</feature>
<keyword evidence="7" id="KW-1185">Reference proteome</keyword>
<dbReference type="PANTHER" id="PTHR12526">
    <property type="entry name" value="GLYCOSYLTRANSFERASE"/>
    <property type="match status" value="1"/>
</dbReference>
<feature type="domain" description="Glycosyl transferase family 1" evidence="4">
    <location>
        <begin position="235"/>
        <end position="394"/>
    </location>
</feature>
<sequence>MTGPRRSARSIRCWSGRAETVRPEPPRCLLVCHTFPPLIGGSAGVYAALARHAGGAIAVLTSARDAATGREWPGWRALDAAAPYPIRRLPLVRPPLAAAAPRNRLLRQVAWGAAALRLALVVAREAQRHRADAVCICDDETVGWLVPFVRRVLRRRALIYCHGDDLVQADAAARAKRRRWFDEADCIIAAGRFPAARLAGAYGVPPARIGVVPNGVDLDRFRPLPPDPARRAALGLAERRVILAPSRLVPRKGVDRLIAAMPAIRAAHPEAILLVAGDGPQRAELEALAQACGGAESVRFAGAIPAEDMPALYALADFVALPNRAEPGESDGTPLVFLEANACGRPVIGGRAGGTAEAVTDGRNGLLVDGEDSGAIAAAALRLLDDPAFAARLAAGGLEAARAAGWAARTAQFLALCRPGMAPQASLG</sequence>
<organism evidence="6 7">
    <name type="scientific">Falsiroseomonas bella</name>
    <dbReference type="NCBI Taxonomy" id="2184016"/>
    <lineage>
        <taxon>Bacteria</taxon>
        <taxon>Pseudomonadati</taxon>
        <taxon>Pseudomonadota</taxon>
        <taxon>Alphaproteobacteria</taxon>
        <taxon>Acetobacterales</taxon>
        <taxon>Roseomonadaceae</taxon>
        <taxon>Falsiroseomonas</taxon>
    </lineage>
</organism>
<evidence type="ECO:0000256" key="3">
    <source>
        <dbReference type="ARBA" id="ARBA00022679"/>
    </source>
</evidence>
<proteinExistence type="inferred from homology"/>
<dbReference type="AlphaFoldDB" id="A0A317FJP6"/>
<accession>A0A317FJP6</accession>
<dbReference type="Pfam" id="PF00534">
    <property type="entry name" value="Glycos_transf_1"/>
    <property type="match status" value="1"/>
</dbReference>
<dbReference type="CDD" id="cd03801">
    <property type="entry name" value="GT4_PimA-like"/>
    <property type="match status" value="1"/>
</dbReference>